<evidence type="ECO:0000256" key="6">
    <source>
        <dbReference type="ARBA" id="ARBA00022840"/>
    </source>
</evidence>
<evidence type="ECO:0000256" key="1">
    <source>
        <dbReference type="ARBA" id="ARBA00004236"/>
    </source>
</evidence>
<evidence type="ECO:0000256" key="5">
    <source>
        <dbReference type="ARBA" id="ARBA00022741"/>
    </source>
</evidence>
<dbReference type="OrthoDB" id="9804819at2"/>
<dbReference type="PROSITE" id="PS00211">
    <property type="entry name" value="ABC_TRANSPORTER_1"/>
    <property type="match status" value="1"/>
</dbReference>
<dbReference type="Pfam" id="PF00005">
    <property type="entry name" value="ABC_tran"/>
    <property type="match status" value="1"/>
</dbReference>
<evidence type="ECO:0000313" key="11">
    <source>
        <dbReference type="Proteomes" id="UP000002016"/>
    </source>
</evidence>
<accession>A8F4N3</accession>
<protein>
    <submittedName>
        <fullName evidence="10">ABC transporter related</fullName>
    </submittedName>
</protein>
<dbReference type="InterPro" id="IPR003593">
    <property type="entry name" value="AAA+_ATPase"/>
</dbReference>
<evidence type="ECO:0000256" key="2">
    <source>
        <dbReference type="ARBA" id="ARBA00005417"/>
    </source>
</evidence>
<keyword evidence="6" id="KW-0067">ATP-binding</keyword>
<dbReference type="Proteomes" id="UP000002016">
    <property type="component" value="Chromosome"/>
</dbReference>
<dbReference type="EMBL" id="CP000812">
    <property type="protein sequence ID" value="ABV33117.1"/>
    <property type="molecule type" value="Genomic_DNA"/>
</dbReference>
<evidence type="ECO:0000256" key="3">
    <source>
        <dbReference type="ARBA" id="ARBA00022448"/>
    </source>
</evidence>
<keyword evidence="4" id="KW-1003">Cell membrane</keyword>
<evidence type="ECO:0000313" key="10">
    <source>
        <dbReference type="EMBL" id="ABV33117.1"/>
    </source>
</evidence>
<dbReference type="CDD" id="cd03230">
    <property type="entry name" value="ABC_DR_subfamily_A"/>
    <property type="match status" value="1"/>
</dbReference>
<keyword evidence="11" id="KW-1185">Reference proteome</keyword>
<dbReference type="AlphaFoldDB" id="A8F4N3"/>
<dbReference type="GO" id="GO:0016887">
    <property type="term" value="F:ATP hydrolysis activity"/>
    <property type="evidence" value="ECO:0007669"/>
    <property type="project" value="InterPro"/>
</dbReference>
<dbReference type="GO" id="GO:0005886">
    <property type="term" value="C:plasma membrane"/>
    <property type="evidence" value="ECO:0007669"/>
    <property type="project" value="UniProtKB-SubCell"/>
</dbReference>
<dbReference type="PROSITE" id="PS50893">
    <property type="entry name" value="ABC_TRANSPORTER_2"/>
    <property type="match status" value="1"/>
</dbReference>
<feature type="domain" description="ABC transporter" evidence="9">
    <location>
        <begin position="4"/>
        <end position="232"/>
    </location>
</feature>
<gene>
    <name evidence="10" type="ordered locus">Tlet_0550</name>
</gene>
<dbReference type="eggNOG" id="COG1131">
    <property type="taxonomic scope" value="Bacteria"/>
</dbReference>
<reference evidence="10 11" key="1">
    <citation type="submission" date="2007-08" db="EMBL/GenBank/DDBJ databases">
        <title>Complete sequence of Thermotoga lettingae TMO.</title>
        <authorList>
            <consortium name="US DOE Joint Genome Institute"/>
            <person name="Copeland A."/>
            <person name="Lucas S."/>
            <person name="Lapidus A."/>
            <person name="Barry K."/>
            <person name="Glavina del Rio T."/>
            <person name="Dalin E."/>
            <person name="Tice H."/>
            <person name="Pitluck S."/>
            <person name="Foster B."/>
            <person name="Bruce D."/>
            <person name="Schmutz J."/>
            <person name="Larimer F."/>
            <person name="Land M."/>
            <person name="Hauser L."/>
            <person name="Kyrpides N."/>
            <person name="Mikhailova N."/>
            <person name="Nelson K."/>
            <person name="Gogarten J.P."/>
            <person name="Noll K."/>
            <person name="Richardson P."/>
        </authorList>
    </citation>
    <scope>NUCLEOTIDE SEQUENCE [LARGE SCALE GENOMIC DNA]</scope>
    <source>
        <strain evidence="11">ATCC BAA-301 / DSM 14385 / NBRC 107922 / TMO</strain>
    </source>
</reference>
<dbReference type="HOGENOM" id="CLU_000604_1_2_0"/>
<dbReference type="RefSeq" id="WP_012002598.1">
    <property type="nucleotide sequence ID" value="NC_009828.1"/>
</dbReference>
<sequence>MKAIIVKNLKKYYGAVKAVDDISFDVNQGEVVALLGPNGAGKTTTIEILEGLRKKDSGEIYYFDRKVDHIDKEIKKRIGVQLQKTAFFEYLTVQETVELFAGLYDMKVDKKTLKNLVELVSLGEKAKSRVKNLSGGQLQRLALITALVNEPEIIFLDEPTTGLDPQARRYVWQIIETLKKQGKTILLTTHYMEEAERLADRVLIMDHGKIIASGTVWQLVESLNMDSYIEFTVDDAEKIAELRKEIDGMEILEEQRAALATNDVEETIQVLLNRVKQMGFQIDNITIRRPNLEDVFLHLTGRYLRD</sequence>
<dbReference type="PANTHER" id="PTHR42711:SF5">
    <property type="entry name" value="ABC TRANSPORTER ATP-BINDING PROTEIN NATA"/>
    <property type="match status" value="1"/>
</dbReference>
<dbReference type="InterPro" id="IPR027417">
    <property type="entry name" value="P-loop_NTPase"/>
</dbReference>
<keyword evidence="5" id="KW-0547">Nucleotide-binding</keyword>
<organism evidence="10 11">
    <name type="scientific">Pseudothermotoga lettingae (strain ATCC BAA-301 / DSM 14385 / NBRC 107922 / TMO)</name>
    <name type="common">Thermotoga lettingae</name>
    <dbReference type="NCBI Taxonomy" id="416591"/>
    <lineage>
        <taxon>Bacteria</taxon>
        <taxon>Thermotogati</taxon>
        <taxon>Thermotogota</taxon>
        <taxon>Thermotogae</taxon>
        <taxon>Thermotogales</taxon>
        <taxon>Thermotogaceae</taxon>
        <taxon>Pseudothermotoga</taxon>
    </lineage>
</organism>
<dbReference type="KEGG" id="tle:Tlet_0550"/>
<dbReference type="InterPro" id="IPR050763">
    <property type="entry name" value="ABC_transporter_ATP-binding"/>
</dbReference>
<evidence type="ECO:0000259" key="9">
    <source>
        <dbReference type="PROSITE" id="PS50893"/>
    </source>
</evidence>
<keyword evidence="3" id="KW-0813">Transport</keyword>
<dbReference type="SUPFAM" id="SSF52540">
    <property type="entry name" value="P-loop containing nucleoside triphosphate hydrolases"/>
    <property type="match status" value="1"/>
</dbReference>
<comment type="subcellular location">
    <subcellularLocation>
        <location evidence="1">Cell membrane</location>
    </subcellularLocation>
</comment>
<reference evidence="10 11" key="2">
    <citation type="journal article" date="2009" name="Proc. Natl. Acad. Sci. U.S.A.">
        <title>On the chimeric nature, thermophilic origin, and phylogenetic placement of the Thermotogales.</title>
        <authorList>
            <person name="Zhaxybayeva O."/>
            <person name="Swithers K.S."/>
            <person name="Lapierre P."/>
            <person name="Fournier G.P."/>
            <person name="Bickhart D.M."/>
            <person name="DeBoy R.T."/>
            <person name="Nelson K.E."/>
            <person name="Nesbo C.L."/>
            <person name="Doolittle W.F."/>
            <person name="Gogarten J.P."/>
            <person name="Noll K.M."/>
        </authorList>
    </citation>
    <scope>NUCLEOTIDE SEQUENCE [LARGE SCALE GENOMIC DNA]</scope>
    <source>
        <strain evidence="11">ATCC BAA-301 / DSM 14385 / NBRC 107922 / TMO</strain>
    </source>
</reference>
<dbReference type="InterPro" id="IPR003439">
    <property type="entry name" value="ABC_transporter-like_ATP-bd"/>
</dbReference>
<dbReference type="PANTHER" id="PTHR42711">
    <property type="entry name" value="ABC TRANSPORTER ATP-BINDING PROTEIN"/>
    <property type="match status" value="1"/>
</dbReference>
<keyword evidence="7" id="KW-1278">Translocase</keyword>
<comment type="similarity">
    <text evidence="2">Belongs to the ABC transporter superfamily.</text>
</comment>
<dbReference type="GO" id="GO:0005524">
    <property type="term" value="F:ATP binding"/>
    <property type="evidence" value="ECO:0007669"/>
    <property type="project" value="UniProtKB-KW"/>
</dbReference>
<dbReference type="InterPro" id="IPR017871">
    <property type="entry name" value="ABC_transporter-like_CS"/>
</dbReference>
<evidence type="ECO:0000256" key="7">
    <source>
        <dbReference type="ARBA" id="ARBA00022967"/>
    </source>
</evidence>
<dbReference type="Gene3D" id="3.40.50.300">
    <property type="entry name" value="P-loop containing nucleotide triphosphate hydrolases"/>
    <property type="match status" value="1"/>
</dbReference>
<dbReference type="SMART" id="SM00382">
    <property type="entry name" value="AAA"/>
    <property type="match status" value="1"/>
</dbReference>
<proteinExistence type="inferred from homology"/>
<dbReference type="FunFam" id="3.40.50.300:FF:000589">
    <property type="entry name" value="ABC transporter, ATP-binding subunit"/>
    <property type="match status" value="1"/>
</dbReference>
<keyword evidence="8" id="KW-0472">Membrane</keyword>
<name>A8F4N3_PSELT</name>
<evidence type="ECO:0000256" key="4">
    <source>
        <dbReference type="ARBA" id="ARBA00022475"/>
    </source>
</evidence>
<dbReference type="STRING" id="416591.Tlet_0550"/>
<evidence type="ECO:0000256" key="8">
    <source>
        <dbReference type="ARBA" id="ARBA00023136"/>
    </source>
</evidence>